<name>A0A8J7L708_9NOST</name>
<proteinExistence type="predicted"/>
<reference evidence="1 2" key="1">
    <citation type="journal article" date="2021" name="Int. J. Syst. Evol. Microbiol.">
        <title>Amazonocrinis nigriterrae gen. nov., sp. nov., Atlanticothrix silvestris gen. nov., sp. nov. and Dendronalium phyllosphericum gen. nov., sp. nov., nostocacean cyanobacteria from Brazilian environments.</title>
        <authorList>
            <person name="Alvarenga D.O."/>
            <person name="Andreote A.P.D."/>
            <person name="Branco L.H.Z."/>
            <person name="Delbaje E."/>
            <person name="Cruz R.B."/>
            <person name="Varani A.M."/>
            <person name="Fiore M.F."/>
        </authorList>
    </citation>
    <scope>NUCLEOTIDE SEQUENCE [LARGE SCALE GENOMIC DNA]</scope>
    <source>
        <strain evidence="1 2">CENA67</strain>
    </source>
</reference>
<sequence>MRGELVDSEITPTQQKKLRSLADALCVNEQDLRMLHKAVNEYKLLAHMDMMRGFMGKFMSGTDQQEGIIGIKKLLAPFLNQGEDSEIAWKYRQLGLLPEGTLGRVFWEHCTQRHFSFPGEAGGIPERMVFHDFGHILSGYNTEPQGQMQQAAFQAGFIRPLAKVTFARGGKGERLKGKGFLFALSPLPLTLFPTSARSLLATMALYFCCLSSYIFIGEFKSLPLQMPIWECLTFN</sequence>
<evidence type="ECO:0000313" key="1">
    <source>
        <dbReference type="EMBL" id="MBH8562879.1"/>
    </source>
</evidence>
<dbReference type="EMBL" id="JAECZC010000017">
    <property type="protein sequence ID" value="MBH8562879.1"/>
    <property type="molecule type" value="Genomic_DNA"/>
</dbReference>
<gene>
    <name evidence="1" type="ORF">I8748_11920</name>
</gene>
<protein>
    <submittedName>
        <fullName evidence="1">Uncharacterized protein</fullName>
    </submittedName>
</protein>
<dbReference type="Proteomes" id="UP000632766">
    <property type="component" value="Unassembled WGS sequence"/>
</dbReference>
<keyword evidence="2" id="KW-1185">Reference proteome</keyword>
<accession>A0A8J7L708</accession>
<dbReference type="AlphaFoldDB" id="A0A8J7L708"/>
<evidence type="ECO:0000313" key="2">
    <source>
        <dbReference type="Proteomes" id="UP000632766"/>
    </source>
</evidence>
<dbReference type="RefSeq" id="WP_198124782.1">
    <property type="nucleotide sequence ID" value="NZ_JAECZC010000017.1"/>
</dbReference>
<organism evidence="1 2">
    <name type="scientific">Amazonocrinis nigriterrae CENA67</name>
    <dbReference type="NCBI Taxonomy" id="2794033"/>
    <lineage>
        <taxon>Bacteria</taxon>
        <taxon>Bacillati</taxon>
        <taxon>Cyanobacteriota</taxon>
        <taxon>Cyanophyceae</taxon>
        <taxon>Nostocales</taxon>
        <taxon>Nostocaceae</taxon>
        <taxon>Amazonocrinis</taxon>
        <taxon>Amazonocrinis nigriterrae</taxon>
    </lineage>
</organism>
<comment type="caution">
    <text evidence="1">The sequence shown here is derived from an EMBL/GenBank/DDBJ whole genome shotgun (WGS) entry which is preliminary data.</text>
</comment>